<proteinExistence type="predicted"/>
<dbReference type="Gene3D" id="3.30.1050.10">
    <property type="entry name" value="SCP2 sterol-binding domain"/>
    <property type="match status" value="1"/>
</dbReference>
<reference evidence="3" key="1">
    <citation type="journal article" date="2019" name="Int. J. Syst. Evol. Microbiol.">
        <title>The Global Catalogue of Microorganisms (GCM) 10K type strain sequencing project: providing services to taxonomists for standard genome sequencing and annotation.</title>
        <authorList>
            <consortium name="The Broad Institute Genomics Platform"/>
            <consortium name="The Broad Institute Genome Sequencing Center for Infectious Disease"/>
            <person name="Wu L."/>
            <person name="Ma J."/>
        </authorList>
    </citation>
    <scope>NUCLEOTIDE SEQUENCE [LARGE SCALE GENOMIC DNA]</scope>
    <source>
        <strain evidence="3">JCM 31486</strain>
    </source>
</reference>
<dbReference type="EMBL" id="JBHTIS010001445">
    <property type="protein sequence ID" value="MFD1048181.1"/>
    <property type="molecule type" value="Genomic_DNA"/>
</dbReference>
<evidence type="ECO:0000259" key="1">
    <source>
        <dbReference type="Pfam" id="PF02036"/>
    </source>
</evidence>
<gene>
    <name evidence="2" type="ORF">ACFQ1S_22895</name>
</gene>
<accession>A0ABW3MBM4</accession>
<dbReference type="Pfam" id="PF02036">
    <property type="entry name" value="SCP2"/>
    <property type="match status" value="1"/>
</dbReference>
<protein>
    <submittedName>
        <fullName evidence="2">SCP2 sterol-binding domain-containing protein</fullName>
    </submittedName>
</protein>
<keyword evidence="3" id="KW-1185">Reference proteome</keyword>
<name>A0ABW3MBM4_9PSEU</name>
<feature type="domain" description="SCP2" evidence="1">
    <location>
        <begin position="85"/>
        <end position="189"/>
    </location>
</feature>
<dbReference type="InterPro" id="IPR036527">
    <property type="entry name" value="SCP2_sterol-bd_dom_sf"/>
</dbReference>
<dbReference type="SUPFAM" id="SSF55718">
    <property type="entry name" value="SCP-like"/>
    <property type="match status" value="1"/>
</dbReference>
<evidence type="ECO:0000313" key="2">
    <source>
        <dbReference type="EMBL" id="MFD1048181.1"/>
    </source>
</evidence>
<dbReference type="InterPro" id="IPR003033">
    <property type="entry name" value="SCP2_sterol-bd_dom"/>
</dbReference>
<organism evidence="2 3">
    <name type="scientific">Kibdelosporangium lantanae</name>
    <dbReference type="NCBI Taxonomy" id="1497396"/>
    <lineage>
        <taxon>Bacteria</taxon>
        <taxon>Bacillati</taxon>
        <taxon>Actinomycetota</taxon>
        <taxon>Actinomycetes</taxon>
        <taxon>Pseudonocardiales</taxon>
        <taxon>Pseudonocardiaceae</taxon>
        <taxon>Kibdelosporangium</taxon>
    </lineage>
</organism>
<evidence type="ECO:0000313" key="3">
    <source>
        <dbReference type="Proteomes" id="UP001597045"/>
    </source>
</evidence>
<dbReference type="Proteomes" id="UP001597045">
    <property type="component" value="Unassembled WGS sequence"/>
</dbReference>
<sequence length="195" mass="21553">MFKRAKATMDNGVFDRFARSIDVTRLDEEQFVRLIETMHMLDRAGTGVELSALRTGTFVGIIERASSSQLDALMDHGDLRMVVLNEIFTRMGQHLNRDRTAGLTAVVHWRFTGGYENGGYDRFQTVITGGTCTSGIVQDQDPRATVTLAPTDFLRLSTGISSAPLLFIRGRVKVKGDIPFAAGFANYFDIPRGDA</sequence>
<comment type="caution">
    <text evidence="2">The sequence shown here is derived from an EMBL/GenBank/DDBJ whole genome shotgun (WGS) entry which is preliminary data.</text>
</comment>